<evidence type="ECO:0000256" key="1">
    <source>
        <dbReference type="SAM" id="MobiDB-lite"/>
    </source>
</evidence>
<evidence type="ECO:0000313" key="2">
    <source>
        <dbReference type="EMBL" id="KAK3752961.1"/>
    </source>
</evidence>
<dbReference type="Proteomes" id="UP001283361">
    <property type="component" value="Unassembled WGS sequence"/>
</dbReference>
<sequence>MSPDKLNNGALSDSVVRDFSHGDEGNVWQIELDESMSQAEVTSEQSGDRGPYNDGRRVSPRAEDDALRNTHAARRLWTRPQV</sequence>
<dbReference type="AlphaFoldDB" id="A0AAE0YQN7"/>
<name>A0AAE0YQN7_9GAST</name>
<organism evidence="2 3">
    <name type="scientific">Elysia crispata</name>
    <name type="common">lettuce slug</name>
    <dbReference type="NCBI Taxonomy" id="231223"/>
    <lineage>
        <taxon>Eukaryota</taxon>
        <taxon>Metazoa</taxon>
        <taxon>Spiralia</taxon>
        <taxon>Lophotrochozoa</taxon>
        <taxon>Mollusca</taxon>
        <taxon>Gastropoda</taxon>
        <taxon>Heterobranchia</taxon>
        <taxon>Euthyneura</taxon>
        <taxon>Panpulmonata</taxon>
        <taxon>Sacoglossa</taxon>
        <taxon>Placobranchoidea</taxon>
        <taxon>Plakobranchidae</taxon>
        <taxon>Elysia</taxon>
    </lineage>
</organism>
<feature type="region of interest" description="Disordered" evidence="1">
    <location>
        <begin position="34"/>
        <end position="82"/>
    </location>
</feature>
<keyword evidence="3" id="KW-1185">Reference proteome</keyword>
<comment type="caution">
    <text evidence="2">The sequence shown here is derived from an EMBL/GenBank/DDBJ whole genome shotgun (WGS) entry which is preliminary data.</text>
</comment>
<feature type="compositionally biased region" description="Basic and acidic residues" evidence="1">
    <location>
        <begin position="54"/>
        <end position="68"/>
    </location>
</feature>
<accession>A0AAE0YQN7</accession>
<gene>
    <name evidence="2" type="ORF">RRG08_021205</name>
</gene>
<feature type="compositionally biased region" description="Polar residues" evidence="1">
    <location>
        <begin position="35"/>
        <end position="45"/>
    </location>
</feature>
<feature type="compositionally biased region" description="Basic residues" evidence="1">
    <location>
        <begin position="71"/>
        <end position="82"/>
    </location>
</feature>
<dbReference type="EMBL" id="JAWDGP010005730">
    <property type="protein sequence ID" value="KAK3752961.1"/>
    <property type="molecule type" value="Genomic_DNA"/>
</dbReference>
<evidence type="ECO:0000313" key="3">
    <source>
        <dbReference type="Proteomes" id="UP001283361"/>
    </source>
</evidence>
<feature type="region of interest" description="Disordered" evidence="1">
    <location>
        <begin position="1"/>
        <end position="22"/>
    </location>
</feature>
<protein>
    <submittedName>
        <fullName evidence="2">Uncharacterized protein</fullName>
    </submittedName>
</protein>
<reference evidence="2" key="1">
    <citation type="journal article" date="2023" name="G3 (Bethesda)">
        <title>A reference genome for the long-term kleptoplast-retaining sea slug Elysia crispata morphotype clarki.</title>
        <authorList>
            <person name="Eastman K.E."/>
            <person name="Pendleton A.L."/>
            <person name="Shaikh M.A."/>
            <person name="Suttiyut T."/>
            <person name="Ogas R."/>
            <person name="Tomko P."/>
            <person name="Gavelis G."/>
            <person name="Widhalm J.R."/>
            <person name="Wisecaver J.H."/>
        </authorList>
    </citation>
    <scope>NUCLEOTIDE SEQUENCE</scope>
    <source>
        <strain evidence="2">ECLA1</strain>
    </source>
</reference>
<proteinExistence type="predicted"/>